<evidence type="ECO:0000313" key="3">
    <source>
        <dbReference type="Proteomes" id="UP000688137"/>
    </source>
</evidence>
<feature type="transmembrane region" description="Helical" evidence="1">
    <location>
        <begin position="111"/>
        <end position="132"/>
    </location>
</feature>
<evidence type="ECO:0008006" key="4">
    <source>
        <dbReference type="Google" id="ProtNLM"/>
    </source>
</evidence>
<proteinExistence type="predicted"/>
<keyword evidence="1" id="KW-1133">Transmembrane helix</keyword>
<keyword evidence="1" id="KW-0812">Transmembrane</keyword>
<feature type="transmembrane region" description="Helical" evidence="1">
    <location>
        <begin position="247"/>
        <end position="268"/>
    </location>
</feature>
<evidence type="ECO:0000256" key="1">
    <source>
        <dbReference type="SAM" id="Phobius"/>
    </source>
</evidence>
<feature type="transmembrane region" description="Helical" evidence="1">
    <location>
        <begin position="138"/>
        <end position="154"/>
    </location>
</feature>
<dbReference type="Proteomes" id="UP000688137">
    <property type="component" value="Unassembled WGS sequence"/>
</dbReference>
<accession>A0A8S1NYF1</accession>
<reference evidence="2" key="1">
    <citation type="submission" date="2021-01" db="EMBL/GenBank/DDBJ databases">
        <authorList>
            <consortium name="Genoscope - CEA"/>
            <person name="William W."/>
        </authorList>
    </citation>
    <scope>NUCLEOTIDE SEQUENCE</scope>
</reference>
<protein>
    <recommendedName>
        <fullName evidence="4">Transmembrane protein</fullName>
    </recommendedName>
</protein>
<keyword evidence="3" id="KW-1185">Reference proteome</keyword>
<gene>
    <name evidence="2" type="ORF">PPRIM_AZ9-3.1.T0970030</name>
</gene>
<organism evidence="2 3">
    <name type="scientific">Paramecium primaurelia</name>
    <dbReference type="NCBI Taxonomy" id="5886"/>
    <lineage>
        <taxon>Eukaryota</taxon>
        <taxon>Sar</taxon>
        <taxon>Alveolata</taxon>
        <taxon>Ciliophora</taxon>
        <taxon>Intramacronucleata</taxon>
        <taxon>Oligohymenophorea</taxon>
        <taxon>Peniculida</taxon>
        <taxon>Parameciidae</taxon>
        <taxon>Paramecium</taxon>
    </lineage>
</organism>
<dbReference type="AlphaFoldDB" id="A0A8S1NYF1"/>
<sequence>MNQNRLTYDIQRRKERMTNYFMQQQQFQDFTKPENPIKILNPNKAPQQLESPLVNQVKFYFQNRVNRLEFTQLFEGRESFTQMFVTILFTTLLILIIGYAAYYLNYIGKTFICLVMLVNGFHVLGLHVFYFSKNSDKALAYFFVILILQFLLCNQLWGGGLLNNIFTICYVVYNGYKFIRQLPVSPPNQNQVLLSYSQYFIYALFIAIKPTTFSKRIISFLYFLIPVYLFIFLIDCFYQQQRITTRKILLAGILDLILQFSEGMIIIFKKYYVFNLSRKADQLPLFIYPLCLQNNQQQEIASINYINSLKNDNKVFNQKVLFRLEGCQPPTIADIMQSYYYEKLKQYVQEIQNNFTQISKLLNEKNKVRTLFEDITLPFTFFKYYYMTYKIKRQQRQLIKLYYFIFKSFDSFQKDSQYEVECLRFNIQLISTIQQNHFEEPRILNICKKIAKISEKHMKHEIFQQLLS</sequence>
<dbReference type="OMA" id="ECLRFNI"/>
<keyword evidence="1" id="KW-0472">Membrane</keyword>
<comment type="caution">
    <text evidence="2">The sequence shown here is derived from an EMBL/GenBank/DDBJ whole genome shotgun (WGS) entry which is preliminary data.</text>
</comment>
<name>A0A8S1NYF1_PARPR</name>
<feature type="transmembrane region" description="Helical" evidence="1">
    <location>
        <begin position="220"/>
        <end position="241"/>
    </location>
</feature>
<feature type="transmembrane region" description="Helical" evidence="1">
    <location>
        <begin position="83"/>
        <end position="104"/>
    </location>
</feature>
<dbReference type="EMBL" id="CAJJDM010000100">
    <property type="protein sequence ID" value="CAD8094783.1"/>
    <property type="molecule type" value="Genomic_DNA"/>
</dbReference>
<evidence type="ECO:0000313" key="2">
    <source>
        <dbReference type="EMBL" id="CAD8094783.1"/>
    </source>
</evidence>